<gene>
    <name evidence="2" type="ORF">GCM10008983_13460</name>
</gene>
<reference evidence="2 3" key="1">
    <citation type="journal article" date="2019" name="Int. J. Syst. Evol. Microbiol.">
        <title>The Global Catalogue of Microorganisms (GCM) 10K type strain sequencing project: providing services to taxonomists for standard genome sequencing and annotation.</title>
        <authorList>
            <consortium name="The Broad Institute Genomics Platform"/>
            <consortium name="The Broad Institute Genome Sequencing Center for Infectious Disease"/>
            <person name="Wu L."/>
            <person name="Ma J."/>
        </authorList>
    </citation>
    <scope>NUCLEOTIDE SEQUENCE [LARGE SCALE GENOMIC DNA]</scope>
    <source>
        <strain evidence="2 3">JCM 12149</strain>
    </source>
</reference>
<evidence type="ECO:0000313" key="3">
    <source>
        <dbReference type="Proteomes" id="UP001501459"/>
    </source>
</evidence>
<feature type="transmembrane region" description="Helical" evidence="1">
    <location>
        <begin position="12"/>
        <end position="31"/>
    </location>
</feature>
<dbReference type="EMBL" id="BAAADM010000032">
    <property type="protein sequence ID" value="GAA0437819.1"/>
    <property type="molecule type" value="Genomic_DNA"/>
</dbReference>
<keyword evidence="1" id="KW-0472">Membrane</keyword>
<keyword evidence="1" id="KW-1133">Transmembrane helix</keyword>
<evidence type="ECO:0000256" key="1">
    <source>
        <dbReference type="SAM" id="Phobius"/>
    </source>
</evidence>
<sequence length="50" mass="5543">MSRILKGIPKFVVANLAVLVVIMMLPVFLVTDSVPLMDGIMDYLFNNESS</sequence>
<dbReference type="RefSeq" id="WP_343751969.1">
    <property type="nucleotide sequence ID" value="NZ_BAAADM010000032.1"/>
</dbReference>
<evidence type="ECO:0000313" key="2">
    <source>
        <dbReference type="EMBL" id="GAA0437819.1"/>
    </source>
</evidence>
<keyword evidence="3" id="KW-1185">Reference proteome</keyword>
<organism evidence="2 3">
    <name type="scientific">Lentibacillus halophilus</name>
    <dbReference type="NCBI Taxonomy" id="295065"/>
    <lineage>
        <taxon>Bacteria</taxon>
        <taxon>Bacillati</taxon>
        <taxon>Bacillota</taxon>
        <taxon>Bacilli</taxon>
        <taxon>Bacillales</taxon>
        <taxon>Bacillaceae</taxon>
        <taxon>Lentibacillus</taxon>
    </lineage>
</organism>
<dbReference type="Proteomes" id="UP001501459">
    <property type="component" value="Unassembled WGS sequence"/>
</dbReference>
<name>A0ABN0Z841_9BACI</name>
<keyword evidence="1" id="KW-0812">Transmembrane</keyword>
<comment type="caution">
    <text evidence="2">The sequence shown here is derived from an EMBL/GenBank/DDBJ whole genome shotgun (WGS) entry which is preliminary data.</text>
</comment>
<proteinExistence type="predicted"/>
<protein>
    <submittedName>
        <fullName evidence="2">Uncharacterized protein</fullName>
    </submittedName>
</protein>
<accession>A0ABN0Z841</accession>